<protein>
    <submittedName>
        <fullName evidence="3">Uncharacterized protein YrrD</fullName>
    </submittedName>
</protein>
<feature type="compositionally biased region" description="Low complexity" evidence="1">
    <location>
        <begin position="357"/>
        <end position="368"/>
    </location>
</feature>
<keyword evidence="4" id="KW-1185">Reference proteome</keyword>
<dbReference type="Pfam" id="PF05239">
    <property type="entry name" value="PRC"/>
    <property type="match status" value="1"/>
</dbReference>
<dbReference type="InterPro" id="IPR011033">
    <property type="entry name" value="PRC_barrel-like_sf"/>
</dbReference>
<comment type="caution">
    <text evidence="3">The sequence shown here is derived from an EMBL/GenBank/DDBJ whole genome shotgun (WGS) entry which is preliminary data.</text>
</comment>
<dbReference type="Gene3D" id="2.30.30.240">
    <property type="entry name" value="PRC-barrel domain"/>
    <property type="match status" value="2"/>
</dbReference>
<feature type="compositionally biased region" description="Polar residues" evidence="1">
    <location>
        <begin position="428"/>
        <end position="451"/>
    </location>
</feature>
<feature type="region of interest" description="Disordered" evidence="1">
    <location>
        <begin position="212"/>
        <end position="373"/>
    </location>
</feature>
<dbReference type="EMBL" id="SLXT01000002">
    <property type="protein sequence ID" value="TCP68619.1"/>
    <property type="molecule type" value="Genomic_DNA"/>
</dbReference>
<dbReference type="AlphaFoldDB" id="A0A4R2RZQ9"/>
<evidence type="ECO:0000313" key="4">
    <source>
        <dbReference type="Proteomes" id="UP000294813"/>
    </source>
</evidence>
<evidence type="ECO:0000256" key="1">
    <source>
        <dbReference type="SAM" id="MobiDB-lite"/>
    </source>
</evidence>
<name>A0A4R2RZQ9_9FIRM</name>
<accession>A0A4R2RZQ9</accession>
<feature type="region of interest" description="Disordered" evidence="1">
    <location>
        <begin position="188"/>
        <end position="207"/>
    </location>
</feature>
<organism evidence="3 4">
    <name type="scientific">Heliophilum fasciatum</name>
    <dbReference type="NCBI Taxonomy" id="35700"/>
    <lineage>
        <taxon>Bacteria</taxon>
        <taxon>Bacillati</taxon>
        <taxon>Bacillota</taxon>
        <taxon>Clostridia</taxon>
        <taxon>Eubacteriales</taxon>
        <taxon>Heliobacteriaceae</taxon>
        <taxon>Heliophilum</taxon>
    </lineage>
</organism>
<dbReference type="RefSeq" id="WP_165876237.1">
    <property type="nucleotide sequence ID" value="NZ_JAOQNU010000002.1"/>
</dbReference>
<dbReference type="SUPFAM" id="SSF50346">
    <property type="entry name" value="PRC-barrel domain"/>
    <property type="match status" value="2"/>
</dbReference>
<evidence type="ECO:0000313" key="3">
    <source>
        <dbReference type="EMBL" id="TCP68619.1"/>
    </source>
</evidence>
<dbReference type="InterPro" id="IPR027275">
    <property type="entry name" value="PRC-brl_dom"/>
</dbReference>
<sequence>MQGVETFADEAFLGRMVIAVNDGCEMGHVRGIVIDPRVGSVVYLLLENEEWYRGALVLPFDQILSVGEYAVLIESGEVLQWLADVPAAQALVTRPVQVRGTKVLTRDGRLIGRVASFFVDLGSGRITETVLEPAAGDQEGYHIPASAIVTFGREVLVVETPSVWPASAALAQVMDNPQPSVAMHAKPSLFPPARENQPAFPPVREYPTSFPVTREVQPQYPPARETQPQFPPAREAQPQYPPAREAQPQYPPAREAQPQFPPAREAQPQFPPAREVQPQFPPAREVQPQFPPAREAQPQYPPAREAQPQYPPAREAQPQYPPARETQPQYPPARETQPQYPPTREAQPQYPAARETQPQYPQGNEQQQSSRAATEFVPWTELLAPSQGPVTASGATDAGRTLNILAGQNESASDMAEVALGGGVNTLNAEPPSRNSGLPVTAGSPTASTPQENEKLFGPLQYQHYLGKRVTKRIETNLGQVIVEKGAIVTPLIIDKVKQAGRYLELIMNVQDA</sequence>
<proteinExistence type="predicted"/>
<evidence type="ECO:0000259" key="2">
    <source>
        <dbReference type="Pfam" id="PF05239"/>
    </source>
</evidence>
<feature type="region of interest" description="Disordered" evidence="1">
    <location>
        <begin position="428"/>
        <end position="453"/>
    </location>
</feature>
<reference evidence="3 4" key="1">
    <citation type="submission" date="2019-03" db="EMBL/GenBank/DDBJ databases">
        <title>Genomic Encyclopedia of Type Strains, Phase IV (KMG-IV): sequencing the most valuable type-strain genomes for metagenomic binning, comparative biology and taxonomic classification.</title>
        <authorList>
            <person name="Goeker M."/>
        </authorList>
    </citation>
    <scope>NUCLEOTIDE SEQUENCE [LARGE SCALE GENOMIC DNA]</scope>
    <source>
        <strain evidence="3 4">DSM 11170</strain>
    </source>
</reference>
<gene>
    <name evidence="3" type="ORF">EDD73_10214</name>
</gene>
<feature type="domain" description="PRC-barrel" evidence="2">
    <location>
        <begin position="98"/>
        <end position="161"/>
    </location>
</feature>
<dbReference type="Proteomes" id="UP000294813">
    <property type="component" value="Unassembled WGS sequence"/>
</dbReference>